<dbReference type="EMBL" id="QXVO01000012">
    <property type="protein sequence ID" value="RIO46164.1"/>
    <property type="molecule type" value="Genomic_DNA"/>
</dbReference>
<proteinExistence type="predicted"/>
<accession>A0A418JJF3</accession>
<name>A0A418JJF3_STAHY</name>
<comment type="caution">
    <text evidence="1">The sequence shown here is derived from an EMBL/GenBank/DDBJ whole genome shotgun (WGS) entry which is preliminary data.</text>
</comment>
<dbReference type="Proteomes" id="UP000285625">
    <property type="component" value="Unassembled WGS sequence"/>
</dbReference>
<organism evidence="1 2">
    <name type="scientific">Staphylococcus hyicus</name>
    <dbReference type="NCBI Taxonomy" id="1284"/>
    <lineage>
        <taxon>Bacteria</taxon>
        <taxon>Bacillati</taxon>
        <taxon>Bacillota</taxon>
        <taxon>Bacilli</taxon>
        <taxon>Bacillales</taxon>
        <taxon>Staphylococcaceae</taxon>
        <taxon>Staphylococcus</taxon>
    </lineage>
</organism>
<dbReference type="RefSeq" id="WP_119635310.1">
    <property type="nucleotide sequence ID" value="NZ_QXVO01000012.1"/>
</dbReference>
<sequence>MAFGAESITLKQNKVVKTLKEHHAISSETAKDLNSLNIRHTITFNNLVKQGVIREIDNKYYLDIKNWENFRKSFKKMVFNLAKIV</sequence>
<protein>
    <submittedName>
        <fullName evidence="1">Uncharacterized protein</fullName>
    </submittedName>
</protein>
<reference evidence="1 2" key="1">
    <citation type="journal article" date="2016" name="Front. Microbiol.">
        <title>Comprehensive Phylogenetic Analysis of Bovine Non-aureus Staphylococci Species Based on Whole-Genome Sequencing.</title>
        <authorList>
            <person name="Naushad S."/>
            <person name="Barkema H.W."/>
            <person name="Luby C."/>
            <person name="Condas L.A."/>
            <person name="Nobrega D.B."/>
            <person name="Carson D.A."/>
            <person name="De Buck J."/>
        </authorList>
    </citation>
    <scope>NUCLEOTIDE SEQUENCE [LARGE SCALE GENOMIC DNA]</scope>
    <source>
        <strain evidence="1 2">SNUC 5959</strain>
    </source>
</reference>
<gene>
    <name evidence="1" type="ORF">BUZ57_05270</name>
</gene>
<dbReference type="AlphaFoldDB" id="A0A418JJF3"/>
<evidence type="ECO:0000313" key="1">
    <source>
        <dbReference type="EMBL" id="RIO46164.1"/>
    </source>
</evidence>
<evidence type="ECO:0000313" key="2">
    <source>
        <dbReference type="Proteomes" id="UP000285625"/>
    </source>
</evidence>